<protein>
    <recommendedName>
        <fullName evidence="9">Magnesium transporter</fullName>
    </recommendedName>
</protein>
<evidence type="ECO:0000313" key="7">
    <source>
        <dbReference type="EMBL" id="KAG7395249.1"/>
    </source>
</evidence>
<dbReference type="GO" id="GO:0015095">
    <property type="term" value="F:magnesium ion transmembrane transporter activity"/>
    <property type="evidence" value="ECO:0007669"/>
    <property type="project" value="InterPro"/>
</dbReference>
<evidence type="ECO:0008006" key="9">
    <source>
        <dbReference type="Google" id="ProtNLM"/>
    </source>
</evidence>
<organism evidence="7 8">
    <name type="scientific">Phytophthora boehmeriae</name>
    <dbReference type="NCBI Taxonomy" id="109152"/>
    <lineage>
        <taxon>Eukaryota</taxon>
        <taxon>Sar</taxon>
        <taxon>Stramenopiles</taxon>
        <taxon>Oomycota</taxon>
        <taxon>Peronosporomycetes</taxon>
        <taxon>Peronosporales</taxon>
        <taxon>Peronosporaceae</taxon>
        <taxon>Phytophthora</taxon>
    </lineage>
</organism>
<keyword evidence="3 6" id="KW-1133">Transmembrane helix</keyword>
<gene>
    <name evidence="7" type="ORF">PHYBOEH_004023</name>
</gene>
<feature type="transmembrane region" description="Helical" evidence="6">
    <location>
        <begin position="96"/>
        <end position="117"/>
    </location>
</feature>
<feature type="transmembrane region" description="Helical" evidence="6">
    <location>
        <begin position="137"/>
        <end position="156"/>
    </location>
</feature>
<evidence type="ECO:0000313" key="8">
    <source>
        <dbReference type="Proteomes" id="UP000693981"/>
    </source>
</evidence>
<evidence type="ECO:0000256" key="3">
    <source>
        <dbReference type="ARBA" id="ARBA00022989"/>
    </source>
</evidence>
<keyword evidence="2 6" id="KW-0812">Transmembrane</keyword>
<evidence type="ECO:0000256" key="6">
    <source>
        <dbReference type="SAM" id="Phobius"/>
    </source>
</evidence>
<evidence type="ECO:0000256" key="5">
    <source>
        <dbReference type="SAM" id="MobiDB-lite"/>
    </source>
</evidence>
<dbReference type="EMBL" id="JAGDFL010000218">
    <property type="protein sequence ID" value="KAG7395249.1"/>
    <property type="molecule type" value="Genomic_DNA"/>
</dbReference>
<evidence type="ECO:0000256" key="1">
    <source>
        <dbReference type="ARBA" id="ARBA00004141"/>
    </source>
</evidence>
<feature type="region of interest" description="Disordered" evidence="5">
    <location>
        <begin position="431"/>
        <end position="460"/>
    </location>
</feature>
<dbReference type="Pfam" id="PF05653">
    <property type="entry name" value="Mg_trans_NIPA"/>
    <property type="match status" value="2"/>
</dbReference>
<keyword evidence="8" id="KW-1185">Reference proteome</keyword>
<accession>A0A8T1WTZ9</accession>
<sequence>MKSDFLGGSIAVLAAVLSIFGVNLQKYSHDKEALRAVQRPYTMRPVWWVGMICVVLASVGDFAALAFAPQTLVASLGGGSTILGNCLMSRFWLKQVLYLTDIVGVALVTVGVVVLAAASEEDAGHYQMDQIYQFMEAAPFIFYALITTAFCMTLYMRARRSKAPALRVASNDKEDARVDDLQEKKRELAAKNQSEKSSDGSPALGEPRNGKALMSPFPSPIFGDRLALSPLGRSLPGEEDDHLEEIELSSLKISKYDESEIEKHTLIIDPKLPLYWAAISGTVGGQSVLLAKCVVEMITSTISGDNQFVYFGTYVLIAGMVATLLTQTHTLNLATMSGDTMSSYPVFQAFWISMSNISGVVFFQQAHNFTDAQWIMFPTAIGFVMMGIYLVAKHEKFGSSIKYSIAMPISLSSPRQHDIVAQSFVFRVSTPQKSHDEDYASSTESSDSPDERSRKDVEVV</sequence>
<feature type="compositionally biased region" description="Basic and acidic residues" evidence="5">
    <location>
        <begin position="187"/>
        <end position="198"/>
    </location>
</feature>
<dbReference type="InterPro" id="IPR008521">
    <property type="entry name" value="Mg_trans_NIPA"/>
</dbReference>
<feature type="transmembrane region" description="Helical" evidence="6">
    <location>
        <begin position="6"/>
        <end position="24"/>
    </location>
</feature>
<dbReference type="GO" id="GO:0016020">
    <property type="term" value="C:membrane"/>
    <property type="evidence" value="ECO:0007669"/>
    <property type="project" value="UniProtKB-SubCell"/>
</dbReference>
<feature type="transmembrane region" description="Helical" evidence="6">
    <location>
        <begin position="372"/>
        <end position="392"/>
    </location>
</feature>
<feature type="transmembrane region" description="Helical" evidence="6">
    <location>
        <begin position="307"/>
        <end position="325"/>
    </location>
</feature>
<evidence type="ECO:0000256" key="2">
    <source>
        <dbReference type="ARBA" id="ARBA00022692"/>
    </source>
</evidence>
<dbReference type="OrthoDB" id="165382at2759"/>
<dbReference type="Proteomes" id="UP000693981">
    <property type="component" value="Unassembled WGS sequence"/>
</dbReference>
<proteinExistence type="predicted"/>
<feature type="region of interest" description="Disordered" evidence="5">
    <location>
        <begin position="187"/>
        <end position="210"/>
    </location>
</feature>
<dbReference type="PANTHER" id="PTHR12570:SF9">
    <property type="entry name" value="MAGNESIUM TRANSPORTER NIPA8-RELATED"/>
    <property type="match status" value="1"/>
</dbReference>
<dbReference type="PANTHER" id="PTHR12570">
    <property type="match status" value="1"/>
</dbReference>
<feature type="compositionally biased region" description="Basic and acidic residues" evidence="5">
    <location>
        <begin position="449"/>
        <end position="460"/>
    </location>
</feature>
<name>A0A8T1WTZ9_9STRA</name>
<comment type="caution">
    <text evidence="7">The sequence shown here is derived from an EMBL/GenBank/DDBJ whole genome shotgun (WGS) entry which is preliminary data.</text>
</comment>
<feature type="transmembrane region" description="Helical" evidence="6">
    <location>
        <begin position="45"/>
        <end position="66"/>
    </location>
</feature>
<reference evidence="7" key="1">
    <citation type="submission" date="2021-02" db="EMBL/GenBank/DDBJ databases">
        <authorList>
            <person name="Palmer J.M."/>
        </authorList>
    </citation>
    <scope>NUCLEOTIDE SEQUENCE</scope>
    <source>
        <strain evidence="7">SCRP23</strain>
    </source>
</reference>
<feature type="transmembrane region" description="Helical" evidence="6">
    <location>
        <begin position="72"/>
        <end position="89"/>
    </location>
</feature>
<comment type="subcellular location">
    <subcellularLocation>
        <location evidence="1">Membrane</location>
        <topology evidence="1">Multi-pass membrane protein</topology>
    </subcellularLocation>
</comment>
<dbReference type="AlphaFoldDB" id="A0A8T1WTZ9"/>
<keyword evidence="4 6" id="KW-0472">Membrane</keyword>
<evidence type="ECO:0000256" key="4">
    <source>
        <dbReference type="ARBA" id="ARBA00023136"/>
    </source>
</evidence>
<feature type="transmembrane region" description="Helical" evidence="6">
    <location>
        <begin position="346"/>
        <end position="366"/>
    </location>
</feature>